<comment type="similarity">
    <text evidence="1">Belongs to the ribosome association toxin RatA family.</text>
</comment>
<protein>
    <submittedName>
        <fullName evidence="4">Type II toxin-antitoxin system RatA family toxin</fullName>
    </submittedName>
</protein>
<evidence type="ECO:0000259" key="3">
    <source>
        <dbReference type="Pfam" id="PF03364"/>
    </source>
</evidence>
<dbReference type="RefSeq" id="WP_009857093.1">
    <property type="nucleotide sequence ID" value="NZ_JAAOCD010000005.1"/>
</dbReference>
<dbReference type="PANTHER" id="PTHR12901">
    <property type="entry name" value="SPERM PROTEIN HOMOLOG"/>
    <property type="match status" value="1"/>
</dbReference>
<dbReference type="Gene3D" id="3.30.530.20">
    <property type="match status" value="1"/>
</dbReference>
<dbReference type="Proteomes" id="UP000802098">
    <property type="component" value="Unassembled WGS sequence"/>
</dbReference>
<evidence type="ECO:0000256" key="2">
    <source>
        <dbReference type="SAM" id="MobiDB-lite"/>
    </source>
</evidence>
<name>A0ABX0I0K2_9BURK</name>
<proteinExistence type="inferred from homology"/>
<sequence>MQVRRSALVARPASHLFDLIEGAEHYPAFLPWCAGATILVRDDSVVSADISIRFKGVGFEIRTRNPKRRPEFMAIHLERGPFRRFYGEWQLKVLAEDACKVNFLLDYEFDSVVMTRMAGPVFDKIADKLVDAFVQRAVDVPPPVLAPTAAPQAPAEAPRAPDADWPPP</sequence>
<feature type="region of interest" description="Disordered" evidence="2">
    <location>
        <begin position="145"/>
        <end position="168"/>
    </location>
</feature>
<feature type="compositionally biased region" description="Low complexity" evidence="2">
    <location>
        <begin position="146"/>
        <end position="160"/>
    </location>
</feature>
<dbReference type="InterPro" id="IPR005031">
    <property type="entry name" value="COQ10_START"/>
</dbReference>
<reference evidence="4 5" key="1">
    <citation type="submission" date="2020-03" db="EMBL/GenBank/DDBJ databases">
        <title>Rubrivivax benzoatilyticus JA2 (sequenced after 10 years sub-culturing).</title>
        <authorList>
            <person name="Gupta D."/>
            <person name="Chintalapati S."/>
            <person name="Chintalapati V.R."/>
        </authorList>
    </citation>
    <scope>NUCLEOTIDE SEQUENCE [LARGE SCALE GENOMIC DNA]</scope>
    <source>
        <strain evidence="4 5">JA2-Mal</strain>
    </source>
</reference>
<organism evidence="4 5">
    <name type="scientific">Rubrivivax benzoatilyticus</name>
    <dbReference type="NCBI Taxonomy" id="316997"/>
    <lineage>
        <taxon>Bacteria</taxon>
        <taxon>Pseudomonadati</taxon>
        <taxon>Pseudomonadota</taxon>
        <taxon>Betaproteobacteria</taxon>
        <taxon>Burkholderiales</taxon>
        <taxon>Sphaerotilaceae</taxon>
        <taxon>Rubrivivax</taxon>
    </lineage>
</organism>
<dbReference type="Pfam" id="PF03364">
    <property type="entry name" value="Polyketide_cyc"/>
    <property type="match status" value="1"/>
</dbReference>
<accession>A0ABX0I0K2</accession>
<dbReference type="EMBL" id="JAAOCD010000005">
    <property type="protein sequence ID" value="NHK99105.1"/>
    <property type="molecule type" value="Genomic_DNA"/>
</dbReference>
<dbReference type="CDD" id="cd07813">
    <property type="entry name" value="COQ10p_like"/>
    <property type="match status" value="1"/>
</dbReference>
<dbReference type="PANTHER" id="PTHR12901:SF10">
    <property type="entry name" value="COENZYME Q-BINDING PROTEIN COQ10, MITOCHONDRIAL"/>
    <property type="match status" value="1"/>
</dbReference>
<dbReference type="SUPFAM" id="SSF55961">
    <property type="entry name" value="Bet v1-like"/>
    <property type="match status" value="1"/>
</dbReference>
<dbReference type="InterPro" id="IPR044996">
    <property type="entry name" value="COQ10-like"/>
</dbReference>
<keyword evidence="5" id="KW-1185">Reference proteome</keyword>
<gene>
    <name evidence="4" type="ORF">G7087_12020</name>
</gene>
<comment type="caution">
    <text evidence="4">The sequence shown here is derived from an EMBL/GenBank/DDBJ whole genome shotgun (WGS) entry which is preliminary data.</text>
</comment>
<evidence type="ECO:0000256" key="1">
    <source>
        <dbReference type="ARBA" id="ARBA00008918"/>
    </source>
</evidence>
<dbReference type="InterPro" id="IPR023393">
    <property type="entry name" value="START-like_dom_sf"/>
</dbReference>
<evidence type="ECO:0000313" key="4">
    <source>
        <dbReference type="EMBL" id="NHK99105.1"/>
    </source>
</evidence>
<evidence type="ECO:0000313" key="5">
    <source>
        <dbReference type="Proteomes" id="UP000802098"/>
    </source>
</evidence>
<feature type="domain" description="Coenzyme Q-binding protein COQ10 START" evidence="3">
    <location>
        <begin position="9"/>
        <end position="133"/>
    </location>
</feature>